<protein>
    <submittedName>
        <fullName evidence="5">Heavy-metal-associated domain-containing protein</fullName>
    </submittedName>
</protein>
<organism evidence="5 6">
    <name type="scientific">Blastococcus mobilis</name>
    <dbReference type="NCBI Taxonomy" id="1938746"/>
    <lineage>
        <taxon>Bacteria</taxon>
        <taxon>Bacillati</taxon>
        <taxon>Actinomycetota</taxon>
        <taxon>Actinomycetes</taxon>
        <taxon>Geodermatophilales</taxon>
        <taxon>Geodermatophilaceae</taxon>
        <taxon>Blastococcus</taxon>
    </lineage>
</organism>
<accession>A0A239A5I2</accession>
<feature type="domain" description="HMA" evidence="4">
    <location>
        <begin position="1"/>
        <end position="63"/>
    </location>
</feature>
<dbReference type="PROSITE" id="PS50846">
    <property type="entry name" value="HMA_2"/>
    <property type="match status" value="1"/>
</dbReference>
<dbReference type="OrthoDB" id="345021at2"/>
<keyword evidence="1" id="KW-0479">Metal-binding</keyword>
<evidence type="ECO:0000259" key="4">
    <source>
        <dbReference type="PROSITE" id="PS50846"/>
    </source>
</evidence>
<dbReference type="CDD" id="cd00371">
    <property type="entry name" value="HMA"/>
    <property type="match status" value="1"/>
</dbReference>
<proteinExistence type="predicted"/>
<dbReference type="GO" id="GO:0005507">
    <property type="term" value="F:copper ion binding"/>
    <property type="evidence" value="ECO:0007669"/>
    <property type="project" value="InterPro"/>
</dbReference>
<keyword evidence="2" id="KW-0560">Oxidoreductase</keyword>
<reference evidence="5 6" key="1">
    <citation type="submission" date="2017-06" db="EMBL/GenBank/DDBJ databases">
        <authorList>
            <person name="Kim H.J."/>
            <person name="Triplett B.A."/>
        </authorList>
    </citation>
    <scope>NUCLEOTIDE SEQUENCE [LARGE SCALE GENOMIC DNA]</scope>
    <source>
        <strain evidence="5 6">DSM 44272</strain>
    </source>
</reference>
<evidence type="ECO:0000256" key="3">
    <source>
        <dbReference type="ARBA" id="ARBA00023008"/>
    </source>
</evidence>
<dbReference type="PANTHER" id="PTHR11709:SF394">
    <property type="entry name" value="FI03373P-RELATED"/>
    <property type="match status" value="1"/>
</dbReference>
<dbReference type="InterPro" id="IPR008972">
    <property type="entry name" value="Cupredoxin"/>
</dbReference>
<dbReference type="RefSeq" id="WP_089338759.1">
    <property type="nucleotide sequence ID" value="NZ_FZNO01000038.1"/>
</dbReference>
<dbReference type="Gene3D" id="3.30.70.100">
    <property type="match status" value="1"/>
</dbReference>
<evidence type="ECO:0000313" key="5">
    <source>
        <dbReference type="EMBL" id="SNR90692.1"/>
    </source>
</evidence>
<dbReference type="Proteomes" id="UP000198403">
    <property type="component" value="Unassembled WGS sequence"/>
</dbReference>
<keyword evidence="3" id="KW-0186">Copper</keyword>
<keyword evidence="6" id="KW-1185">Reference proteome</keyword>
<dbReference type="Gene3D" id="2.60.40.420">
    <property type="entry name" value="Cupredoxins - blue copper proteins"/>
    <property type="match status" value="1"/>
</dbReference>
<dbReference type="SUPFAM" id="SSF49503">
    <property type="entry name" value="Cupredoxins"/>
    <property type="match status" value="1"/>
</dbReference>
<dbReference type="InterPro" id="IPR011707">
    <property type="entry name" value="Cu-oxidase-like_N"/>
</dbReference>
<dbReference type="GO" id="GO:0016491">
    <property type="term" value="F:oxidoreductase activity"/>
    <property type="evidence" value="ECO:0007669"/>
    <property type="project" value="UniProtKB-KW"/>
</dbReference>
<dbReference type="SUPFAM" id="SSF55008">
    <property type="entry name" value="HMA, heavy metal-associated domain"/>
    <property type="match status" value="1"/>
</dbReference>
<evidence type="ECO:0000256" key="1">
    <source>
        <dbReference type="ARBA" id="ARBA00022723"/>
    </source>
</evidence>
<dbReference type="InterPro" id="IPR036163">
    <property type="entry name" value="HMA_dom_sf"/>
</dbReference>
<sequence length="202" mass="20960">MISIHVPAMNSRQSVRAISARVSDVPGVQILEVDLAARTVHVTGPAAPSAVAAAIGAAGFAVDRSVDGATPSPATVSGGTAMDTFFSTDTTGLPEATRPRVLELADGDTLDLRLGPLAKRLAGTTVRVLGYNGSVPGPTLRVPQGSEIAVHVTNDADVDTTVHWHGLRLGNRYDGVPQETQAPIPVGGSFTYRIQFPDPGLY</sequence>
<dbReference type="Pfam" id="PF00403">
    <property type="entry name" value="HMA"/>
    <property type="match status" value="1"/>
</dbReference>
<dbReference type="EMBL" id="FZNO01000038">
    <property type="protein sequence ID" value="SNR90692.1"/>
    <property type="molecule type" value="Genomic_DNA"/>
</dbReference>
<gene>
    <name evidence="5" type="ORF">SAMN06272737_1381</name>
</gene>
<name>A0A239A5I2_9ACTN</name>
<dbReference type="PANTHER" id="PTHR11709">
    <property type="entry name" value="MULTI-COPPER OXIDASE"/>
    <property type="match status" value="1"/>
</dbReference>
<dbReference type="Pfam" id="PF07732">
    <property type="entry name" value="Cu-oxidase_3"/>
    <property type="match status" value="1"/>
</dbReference>
<evidence type="ECO:0000256" key="2">
    <source>
        <dbReference type="ARBA" id="ARBA00023002"/>
    </source>
</evidence>
<dbReference type="InterPro" id="IPR006121">
    <property type="entry name" value="HMA_dom"/>
</dbReference>
<dbReference type="InterPro" id="IPR045087">
    <property type="entry name" value="Cu-oxidase_fam"/>
</dbReference>
<dbReference type="AlphaFoldDB" id="A0A239A5I2"/>
<evidence type="ECO:0000313" key="6">
    <source>
        <dbReference type="Proteomes" id="UP000198403"/>
    </source>
</evidence>